<sequence length="116" mass="13935">MLRKEKREWMLVIRMFMGKILKSTKSYDVTLFQTPQFGQTKGYRQVYRLTVSGEDHDDVLAEVYRMFNVPDLVPKDYRARYVSTGDILLIDEGIYGQFFYRLSSDGWERIHRMHVR</sequence>
<organism evidence="1 2">
    <name type="scientific">Anoxybacillus flavithermus</name>
    <dbReference type="NCBI Taxonomy" id="33934"/>
    <lineage>
        <taxon>Bacteria</taxon>
        <taxon>Bacillati</taxon>
        <taxon>Bacillota</taxon>
        <taxon>Bacilli</taxon>
        <taxon>Bacillales</taxon>
        <taxon>Anoxybacillaceae</taxon>
        <taxon>Anoxybacillus</taxon>
    </lineage>
</organism>
<evidence type="ECO:0000313" key="2">
    <source>
        <dbReference type="Proteomes" id="UP000286434"/>
    </source>
</evidence>
<dbReference type="EMBL" id="SBBW01000027">
    <property type="protein sequence ID" value="RWU13283.1"/>
    <property type="molecule type" value="Genomic_DNA"/>
</dbReference>
<reference evidence="1 2" key="1">
    <citation type="submission" date="2019-01" db="EMBL/GenBank/DDBJ databases">
        <title>Anoxybacillus flavithermus in powdered infant formula.</title>
        <authorList>
            <person name="Rhee M.S."/>
            <person name="Choi I.-G."/>
            <person name="Cho T.J."/>
            <person name="Park B."/>
        </authorList>
    </citation>
    <scope>NUCLEOTIDE SEQUENCE [LARGE SCALE GENOMIC DNA]</scope>
    <source>
        <strain evidence="1 2">FHS-PPAM212</strain>
    </source>
</reference>
<dbReference type="AlphaFoldDB" id="A0AAX1ZZB6"/>
<accession>A0AAX1ZZB6</accession>
<comment type="caution">
    <text evidence="1">The sequence shown here is derived from an EMBL/GenBank/DDBJ whole genome shotgun (WGS) entry which is preliminary data.</text>
</comment>
<protein>
    <recommendedName>
        <fullName evidence="3">YodL-like protein</fullName>
    </recommendedName>
</protein>
<gene>
    <name evidence="1" type="ORF">EA138_08215</name>
</gene>
<evidence type="ECO:0000313" key="1">
    <source>
        <dbReference type="EMBL" id="RWU13283.1"/>
    </source>
</evidence>
<name>A0AAX1ZZB6_9BACL</name>
<proteinExistence type="predicted"/>
<evidence type="ECO:0008006" key="3">
    <source>
        <dbReference type="Google" id="ProtNLM"/>
    </source>
</evidence>
<dbReference type="Proteomes" id="UP000286434">
    <property type="component" value="Unassembled WGS sequence"/>
</dbReference>
<dbReference type="RefSeq" id="WP_004890336.1">
    <property type="nucleotide sequence ID" value="NZ_CP021838.1"/>
</dbReference>